<geneLocation type="mitochondrion" evidence="1"/>
<dbReference type="EMBL" id="MK697699">
    <property type="protein sequence ID" value="QHR90074.1"/>
    <property type="molecule type" value="Genomic_DNA"/>
</dbReference>
<name>A0A6B9XPZ8_PICSI</name>
<proteinExistence type="predicted"/>
<keyword evidence="1" id="KW-0496">Mitochondrion</keyword>
<protein>
    <submittedName>
        <fullName evidence="1">Uncharacterized protein</fullName>
    </submittedName>
</protein>
<accession>A0A6B9XPZ8</accession>
<gene>
    <name evidence="1" type="primary">orf04120</name>
    <name evidence="1" type="ORF">Q903MT_gene4097</name>
</gene>
<reference evidence="1" key="1">
    <citation type="submission" date="2019-03" db="EMBL/GenBank/DDBJ databases">
        <title>Largest Complete Mitochondrial Genome of a Gymnosperm, Sitka Spruce (Picea sitchensis), Indicates Complex Physical Structure.</title>
        <authorList>
            <person name="Jackman S.D."/>
            <person name="Coombe L."/>
            <person name="Warren R."/>
            <person name="Kirk H."/>
            <person name="Trinh E."/>
            <person name="McLeod T."/>
            <person name="Pleasance S."/>
            <person name="Pandoh P."/>
            <person name="Zhao Y."/>
            <person name="Coope R."/>
            <person name="Bousquet J."/>
            <person name="Bohlmann J.C."/>
            <person name="Jones S.J.M."/>
            <person name="Birol I."/>
        </authorList>
    </citation>
    <scope>NUCLEOTIDE SEQUENCE</scope>
    <source>
        <strain evidence="1">Q903</strain>
    </source>
</reference>
<organism evidence="1">
    <name type="scientific">Picea sitchensis</name>
    <name type="common">Sitka spruce</name>
    <name type="synonym">Pinus sitchensis</name>
    <dbReference type="NCBI Taxonomy" id="3332"/>
    <lineage>
        <taxon>Eukaryota</taxon>
        <taxon>Viridiplantae</taxon>
        <taxon>Streptophyta</taxon>
        <taxon>Embryophyta</taxon>
        <taxon>Tracheophyta</taxon>
        <taxon>Spermatophyta</taxon>
        <taxon>Pinopsida</taxon>
        <taxon>Pinidae</taxon>
        <taxon>Conifers I</taxon>
        <taxon>Pinales</taxon>
        <taxon>Pinaceae</taxon>
        <taxon>Picea</taxon>
    </lineage>
</organism>
<dbReference type="AlphaFoldDB" id="A0A6B9XPZ8"/>
<sequence>MLLVVLHRQDRLLYPLLYLDLVDLYLDEMLSLLLDKLGSLLLLL</sequence>
<evidence type="ECO:0000313" key="1">
    <source>
        <dbReference type="EMBL" id="QHR90074.1"/>
    </source>
</evidence>